<protein>
    <recommendedName>
        <fullName evidence="3">DUF1178 family protein</fullName>
    </recommendedName>
</protein>
<dbReference type="EMBL" id="UOEO01000052">
    <property type="protein sequence ID" value="VAW16495.1"/>
    <property type="molecule type" value="Genomic_DNA"/>
</dbReference>
<dbReference type="Pfam" id="PF06676">
    <property type="entry name" value="DUF1178"/>
    <property type="match status" value="1"/>
</dbReference>
<evidence type="ECO:0000256" key="1">
    <source>
        <dbReference type="SAM" id="MobiDB-lite"/>
    </source>
</evidence>
<reference evidence="2" key="1">
    <citation type="submission" date="2018-06" db="EMBL/GenBank/DDBJ databases">
        <authorList>
            <person name="Zhirakovskaya E."/>
        </authorList>
    </citation>
    <scope>NUCLEOTIDE SEQUENCE</scope>
</reference>
<name>A0A3B0TDC4_9ZZZZ</name>
<accession>A0A3B0TDC4</accession>
<proteinExistence type="predicted"/>
<sequence>MIQYSLICENRHKFIAWFKSAKVFDEQIVNDVVTCPVCATNKVNKALMAPSVSRARHKQSDQEQKDTPAYPPSRQSGAKAPNNQDRDQAKISLSAGHPDQAKLARALRTLHDQIISQADYVGDKFAREARKIHDCEVEPHGIYGEATTEEAASLLEDGIEFMPLPTLPEEQN</sequence>
<gene>
    <name evidence="2" type="ORF">MNBD_ALPHA12-763</name>
</gene>
<dbReference type="PIRSF" id="PIRSF032131">
    <property type="entry name" value="UCP032131"/>
    <property type="match status" value="1"/>
</dbReference>
<evidence type="ECO:0000313" key="2">
    <source>
        <dbReference type="EMBL" id="VAW16495.1"/>
    </source>
</evidence>
<dbReference type="InterPro" id="IPR009562">
    <property type="entry name" value="DUF1178"/>
</dbReference>
<evidence type="ECO:0008006" key="3">
    <source>
        <dbReference type="Google" id="ProtNLM"/>
    </source>
</evidence>
<dbReference type="AlphaFoldDB" id="A0A3B0TDC4"/>
<feature type="region of interest" description="Disordered" evidence="1">
    <location>
        <begin position="49"/>
        <end position="96"/>
    </location>
</feature>
<organism evidence="2">
    <name type="scientific">hydrothermal vent metagenome</name>
    <dbReference type="NCBI Taxonomy" id="652676"/>
    <lineage>
        <taxon>unclassified sequences</taxon>
        <taxon>metagenomes</taxon>
        <taxon>ecological metagenomes</taxon>
    </lineage>
</organism>